<evidence type="ECO:0000313" key="5">
    <source>
        <dbReference type="Proteomes" id="UP001272987"/>
    </source>
</evidence>
<dbReference type="SUPFAM" id="SSF48576">
    <property type="entry name" value="Terpenoid synthases"/>
    <property type="match status" value="1"/>
</dbReference>
<comment type="caution">
    <text evidence="3">The sequence shown here is derived from an EMBL/GenBank/DDBJ whole genome shotgun (WGS) entry which is preliminary data.</text>
</comment>
<accession>A0AAP6BI83</accession>
<dbReference type="SFLD" id="SFLDG01020">
    <property type="entry name" value="Terpene_Cyclase_Like_2"/>
    <property type="match status" value="1"/>
</dbReference>
<dbReference type="Pfam" id="PF19086">
    <property type="entry name" value="Terpene_syn_C_2"/>
    <property type="match status" value="1"/>
</dbReference>
<name>A0AAP6BI83_9ACTN</name>
<evidence type="ECO:0000256" key="1">
    <source>
        <dbReference type="ARBA" id="ARBA00023239"/>
    </source>
</evidence>
<dbReference type="Gene3D" id="1.10.600.10">
    <property type="entry name" value="Farnesyl Diphosphate Synthase"/>
    <property type="match status" value="1"/>
</dbReference>
<dbReference type="EMBL" id="JARAWP010000019">
    <property type="protein sequence ID" value="MDX3022151.1"/>
    <property type="molecule type" value="Genomic_DNA"/>
</dbReference>
<dbReference type="Proteomes" id="UP001272987">
    <property type="component" value="Unassembled WGS sequence"/>
</dbReference>
<evidence type="ECO:0000313" key="3">
    <source>
        <dbReference type="EMBL" id="MDX2965233.1"/>
    </source>
</evidence>
<dbReference type="EMBL" id="JARAWC010000039">
    <property type="protein sequence ID" value="MDX2965233.1"/>
    <property type="molecule type" value="Genomic_DNA"/>
</dbReference>
<dbReference type="GeneID" id="69809339"/>
<dbReference type="RefSeq" id="WP_029184626.1">
    <property type="nucleotide sequence ID" value="NZ_BCMK01000008.1"/>
</dbReference>
<evidence type="ECO:0000313" key="4">
    <source>
        <dbReference type="EMBL" id="MDX3022151.1"/>
    </source>
</evidence>
<sequence length="347" mass="38006">MTAHEPDTLFPVSIRPHPAAAAAEEDMRRWLDGFGLCRAPGARATLHRARVAHCIGLFHPEAPQEAIRLLSRVAGWSLMIDEEFDSGPARTDPAACAAAVTAILGALAPIPEPGRVTVRDTDDAMTRAAADLRRSLESGRPVGWTARFHAHMADWMWGIYAEVVDRTAGRRPALAELRERRRDSYGLPWYLDLCEIAVGVYLPEAVHRLPAFRALSAAACDITALCNDRASADRERTMGDVHSVVLLLEDRHGMSPAQAASRADEMITEDAERIRSAYRDLPGQLRAAGLDGPTVRDAMRCADGYLDMVRGNHAYHRTCGRYTEPDALPDSASRAEGFAAPPTRTLR</sequence>
<gene>
    <name evidence="3" type="ORF">PV399_36755</name>
    <name evidence="4" type="ORF">PV666_30320</name>
</gene>
<dbReference type="AlphaFoldDB" id="A0AAP6BI83"/>
<feature type="region of interest" description="Disordered" evidence="2">
    <location>
        <begin position="324"/>
        <end position="347"/>
    </location>
</feature>
<evidence type="ECO:0000313" key="6">
    <source>
        <dbReference type="Proteomes" id="UP001282288"/>
    </source>
</evidence>
<dbReference type="SFLD" id="SFLDS00005">
    <property type="entry name" value="Isoprenoid_Synthase_Type_I"/>
    <property type="match status" value="1"/>
</dbReference>
<evidence type="ECO:0000256" key="2">
    <source>
        <dbReference type="SAM" id="MobiDB-lite"/>
    </source>
</evidence>
<protein>
    <submittedName>
        <fullName evidence="3">Terpene synthase family protein</fullName>
    </submittedName>
</protein>
<organism evidence="3 6">
    <name type="scientific">Streptomyces acidiscabies</name>
    <dbReference type="NCBI Taxonomy" id="42234"/>
    <lineage>
        <taxon>Bacteria</taxon>
        <taxon>Bacillati</taxon>
        <taxon>Actinomycetota</taxon>
        <taxon>Actinomycetes</taxon>
        <taxon>Kitasatosporales</taxon>
        <taxon>Streptomycetaceae</taxon>
        <taxon>Streptomyces</taxon>
    </lineage>
</organism>
<reference evidence="3 5" key="1">
    <citation type="journal article" date="2023" name="Microb. Genom.">
        <title>Mesoterricola silvestris gen. nov., sp. nov., Mesoterricola sediminis sp. nov., Geothrix oryzae sp. nov., Geothrix edaphica sp. nov., Geothrix rubra sp. nov., and Geothrix limicola sp. nov., six novel members of Acidobacteriota isolated from soils.</title>
        <authorList>
            <person name="Weisberg A.J."/>
            <person name="Pearce E."/>
            <person name="Kramer C.G."/>
            <person name="Chang J.H."/>
            <person name="Clarke C.R."/>
        </authorList>
    </citation>
    <scope>NUCLEOTIDE SEQUENCE</scope>
    <source>
        <strain evidence="4 5">NB05-1H</strain>
        <strain evidence="3">NRRL_B-16521</strain>
    </source>
</reference>
<proteinExistence type="predicted"/>
<dbReference type="InterPro" id="IPR034686">
    <property type="entry name" value="Terpene_cyclase-like_2"/>
</dbReference>
<dbReference type="InterPro" id="IPR008949">
    <property type="entry name" value="Isoprenoid_synthase_dom_sf"/>
</dbReference>
<dbReference type="GO" id="GO:0010333">
    <property type="term" value="F:terpene synthase activity"/>
    <property type="evidence" value="ECO:0007669"/>
    <property type="project" value="InterPro"/>
</dbReference>
<keyword evidence="1" id="KW-0456">Lyase</keyword>
<keyword evidence="5" id="KW-1185">Reference proteome</keyword>
<dbReference type="Proteomes" id="UP001282288">
    <property type="component" value="Unassembled WGS sequence"/>
</dbReference>